<keyword evidence="4 8" id="KW-0812">Transmembrane</keyword>
<evidence type="ECO:0000256" key="3">
    <source>
        <dbReference type="ARBA" id="ARBA00022475"/>
    </source>
</evidence>
<dbReference type="Pfam" id="PF07690">
    <property type="entry name" value="MFS_1"/>
    <property type="match status" value="1"/>
</dbReference>
<feature type="transmembrane region" description="Helical" evidence="8">
    <location>
        <begin position="230"/>
        <end position="253"/>
    </location>
</feature>
<feature type="transmembrane region" description="Helical" evidence="8">
    <location>
        <begin position="144"/>
        <end position="168"/>
    </location>
</feature>
<keyword evidence="7 8" id="KW-0472">Membrane</keyword>
<feature type="transmembrane region" description="Helical" evidence="8">
    <location>
        <begin position="78"/>
        <end position="97"/>
    </location>
</feature>
<feature type="domain" description="Major facilitator superfamily (MFS) profile" evidence="9">
    <location>
        <begin position="7"/>
        <end position="413"/>
    </location>
</feature>
<sequence>MKKFSRIIIPAMKGNALEFYDFTLYGIFAVSIGKLFFPSESATISLLASWGAFAAGFMMRPIGGLFFGYLGDKFGRKYALSWTILLSGAPTLIIGLLPSYETLGIIAPLTLILCRLCQGLCTGGEYNGAAIFALEHIGNVQPGAAGGLITSSVVIGALMATFAGYLVTSFGDEWMWRIPFIAGALISALGFFIRRYMNETPEFENLQKRPQAKKLTLVEIYQTHGRSSTIAFFLGAFNGSLTYSLLGFLNMYMSKYLGWDMVLAMQLNLAGLFIFMILSPAAGYLLDVQGHQMGMRILSIAVFVTIVPVYYLLQSQDIYSIILGQALLGGLAAGIAGSGHIFLQKLFPPEARYRGISVNFCLGMAIFGGTTPMILTYLIESLHLSLYAPALYPMAVSVIFFAVYQLLGKKETHTPETFAYAEQGVSG</sequence>
<evidence type="ECO:0000259" key="9">
    <source>
        <dbReference type="PROSITE" id="PS50850"/>
    </source>
</evidence>
<dbReference type="PANTHER" id="PTHR43528">
    <property type="entry name" value="ALPHA-KETOGLUTARATE PERMEASE"/>
    <property type="match status" value="1"/>
</dbReference>
<dbReference type="InterPro" id="IPR051084">
    <property type="entry name" value="H+-coupled_symporters"/>
</dbReference>
<organism evidence="10 11">
    <name type="scientific">Candidatus Bealeia paramacronuclearis</name>
    <dbReference type="NCBI Taxonomy" id="1921001"/>
    <lineage>
        <taxon>Bacteria</taxon>
        <taxon>Pseudomonadati</taxon>
        <taxon>Pseudomonadota</taxon>
        <taxon>Alphaproteobacteria</taxon>
        <taxon>Holosporales</taxon>
        <taxon>Holosporaceae</taxon>
        <taxon>Candidatus Bealeia</taxon>
    </lineage>
</organism>
<keyword evidence="6 8" id="KW-1133">Transmembrane helix</keyword>
<evidence type="ECO:0000256" key="7">
    <source>
        <dbReference type="ARBA" id="ARBA00023136"/>
    </source>
</evidence>
<feature type="transmembrane region" description="Helical" evidence="8">
    <location>
        <begin position="49"/>
        <end position="71"/>
    </location>
</feature>
<dbReference type="InterPro" id="IPR036259">
    <property type="entry name" value="MFS_trans_sf"/>
</dbReference>
<evidence type="ECO:0000313" key="11">
    <source>
        <dbReference type="Proteomes" id="UP001330434"/>
    </source>
</evidence>
<evidence type="ECO:0000256" key="2">
    <source>
        <dbReference type="ARBA" id="ARBA00022448"/>
    </source>
</evidence>
<evidence type="ECO:0000256" key="1">
    <source>
        <dbReference type="ARBA" id="ARBA00004651"/>
    </source>
</evidence>
<dbReference type="Proteomes" id="UP001330434">
    <property type="component" value="Chromosome"/>
</dbReference>
<feature type="transmembrane region" description="Helical" evidence="8">
    <location>
        <begin position="355"/>
        <end position="379"/>
    </location>
</feature>
<evidence type="ECO:0000256" key="8">
    <source>
        <dbReference type="SAM" id="Phobius"/>
    </source>
</evidence>
<reference evidence="10 11" key="1">
    <citation type="journal article" date="2024" name="Environ. Microbiol.">
        <title>Novel evolutionary insights on the interactions of the Holosporales (Alphaproteobacteria) with eukaryotic hosts from comparative genomics.</title>
        <authorList>
            <person name="Giovannini M."/>
            <person name="Petroni G."/>
            <person name="Castelli M."/>
        </authorList>
    </citation>
    <scope>NUCLEOTIDE SEQUENCE [LARGE SCALE GENOMIC DNA]</scope>
    <source>
        <strain evidence="10 11">US_Bl 15I1</strain>
    </source>
</reference>
<evidence type="ECO:0000256" key="6">
    <source>
        <dbReference type="ARBA" id="ARBA00022989"/>
    </source>
</evidence>
<dbReference type="PROSITE" id="PS50850">
    <property type="entry name" value="MFS"/>
    <property type="match status" value="1"/>
</dbReference>
<protein>
    <submittedName>
        <fullName evidence="10">MFS transporter</fullName>
    </submittedName>
</protein>
<name>A0ABZ2C4A9_9PROT</name>
<dbReference type="PANTHER" id="PTHR43528:SF1">
    <property type="entry name" value="ALPHA-KETOGLUTARATE PERMEASE"/>
    <property type="match status" value="1"/>
</dbReference>
<keyword evidence="5" id="KW-0769">Symport</keyword>
<feature type="transmembrane region" description="Helical" evidence="8">
    <location>
        <begin position="265"/>
        <end position="286"/>
    </location>
</feature>
<keyword evidence="3" id="KW-1003">Cell membrane</keyword>
<dbReference type="InterPro" id="IPR020846">
    <property type="entry name" value="MFS_dom"/>
</dbReference>
<keyword evidence="2" id="KW-0813">Transport</keyword>
<evidence type="ECO:0000256" key="5">
    <source>
        <dbReference type="ARBA" id="ARBA00022847"/>
    </source>
</evidence>
<dbReference type="Gene3D" id="1.20.1250.20">
    <property type="entry name" value="MFS general substrate transporter like domains"/>
    <property type="match status" value="2"/>
</dbReference>
<feature type="transmembrane region" description="Helical" evidence="8">
    <location>
        <begin position="20"/>
        <end position="37"/>
    </location>
</feature>
<feature type="transmembrane region" description="Helical" evidence="8">
    <location>
        <begin position="174"/>
        <end position="193"/>
    </location>
</feature>
<gene>
    <name evidence="10" type="ORF">Bealeia1_01447</name>
</gene>
<dbReference type="RefSeq" id="WP_331256024.1">
    <property type="nucleotide sequence ID" value="NZ_CP133270.1"/>
</dbReference>
<dbReference type="InterPro" id="IPR011701">
    <property type="entry name" value="MFS"/>
</dbReference>
<keyword evidence="11" id="KW-1185">Reference proteome</keyword>
<feature type="transmembrane region" description="Helical" evidence="8">
    <location>
        <begin position="318"/>
        <end position="343"/>
    </location>
</feature>
<evidence type="ECO:0000313" key="10">
    <source>
        <dbReference type="EMBL" id="WVX67249.1"/>
    </source>
</evidence>
<proteinExistence type="predicted"/>
<feature type="transmembrane region" description="Helical" evidence="8">
    <location>
        <begin position="103"/>
        <end position="123"/>
    </location>
</feature>
<evidence type="ECO:0000256" key="4">
    <source>
        <dbReference type="ARBA" id="ARBA00022692"/>
    </source>
</evidence>
<comment type="subcellular location">
    <subcellularLocation>
        <location evidence="1">Cell membrane</location>
        <topology evidence="1">Multi-pass membrane protein</topology>
    </subcellularLocation>
</comment>
<feature type="transmembrane region" description="Helical" evidence="8">
    <location>
        <begin position="293"/>
        <end position="312"/>
    </location>
</feature>
<dbReference type="EMBL" id="CP133270">
    <property type="protein sequence ID" value="WVX67249.1"/>
    <property type="molecule type" value="Genomic_DNA"/>
</dbReference>
<accession>A0ABZ2C4A9</accession>
<feature type="transmembrane region" description="Helical" evidence="8">
    <location>
        <begin position="385"/>
        <end position="407"/>
    </location>
</feature>
<dbReference type="SUPFAM" id="SSF103473">
    <property type="entry name" value="MFS general substrate transporter"/>
    <property type="match status" value="1"/>
</dbReference>